<feature type="domain" description="YoaR-like putative peptidoglycan binding" evidence="2">
    <location>
        <begin position="105"/>
        <end position="216"/>
    </location>
</feature>
<feature type="transmembrane region" description="Helical" evidence="1">
    <location>
        <begin position="12"/>
        <end position="35"/>
    </location>
</feature>
<dbReference type="InterPro" id="IPR022029">
    <property type="entry name" value="YoaR-like_PG-bd"/>
</dbReference>
<dbReference type="Pfam" id="PF04294">
    <property type="entry name" value="VanW"/>
    <property type="match status" value="1"/>
</dbReference>
<evidence type="ECO:0000256" key="1">
    <source>
        <dbReference type="SAM" id="Phobius"/>
    </source>
</evidence>
<keyword evidence="1" id="KW-0812">Transmembrane</keyword>
<proteinExistence type="predicted"/>
<evidence type="ECO:0000259" key="2">
    <source>
        <dbReference type="Pfam" id="PF12229"/>
    </source>
</evidence>
<dbReference type="Proteomes" id="UP000034022">
    <property type="component" value="Unassembled WGS sequence"/>
</dbReference>
<name>A0A0G0JRM1_9BACT</name>
<dbReference type="PANTHER" id="PTHR35788:SF1">
    <property type="entry name" value="EXPORTED PROTEIN"/>
    <property type="match status" value="1"/>
</dbReference>
<reference evidence="3 4" key="1">
    <citation type="journal article" date="2015" name="Nature">
        <title>rRNA introns, odd ribosomes, and small enigmatic genomes across a large radiation of phyla.</title>
        <authorList>
            <person name="Brown C.T."/>
            <person name="Hug L.A."/>
            <person name="Thomas B.C."/>
            <person name="Sharon I."/>
            <person name="Castelle C.J."/>
            <person name="Singh A."/>
            <person name="Wilkins M.J."/>
            <person name="Williams K.H."/>
            <person name="Banfield J.F."/>
        </authorList>
    </citation>
    <scope>NUCLEOTIDE SEQUENCE [LARGE SCALE GENOMIC DNA]</scope>
</reference>
<keyword evidence="1" id="KW-0472">Membrane</keyword>
<dbReference type="AlphaFoldDB" id="A0A0G0JRM1"/>
<accession>A0A0G0JRM1</accession>
<protein>
    <recommendedName>
        <fullName evidence="2">YoaR-like putative peptidoglycan binding domain-containing protein</fullName>
    </recommendedName>
</protein>
<gene>
    <name evidence="3" type="ORF">US91_C0006G0020</name>
</gene>
<keyword evidence="1" id="KW-1133">Transmembrane helix</keyword>
<comment type="caution">
    <text evidence="3">The sequence shown here is derived from an EMBL/GenBank/DDBJ whole genome shotgun (WGS) entry which is preliminary data.</text>
</comment>
<dbReference type="EMBL" id="LBUU01000006">
    <property type="protein sequence ID" value="KKQ70183.1"/>
    <property type="molecule type" value="Genomic_DNA"/>
</dbReference>
<dbReference type="InterPro" id="IPR052913">
    <property type="entry name" value="Glycopeptide_resist_protein"/>
</dbReference>
<sequence>MSFQIKKDNLIKWSLLLAAIFLTVLFLLGITYLVFDYKFRDKIYPGISIGSVNVGGLSSGEAISRLNKKVDSINQSGVVFSYFNQETVFFPIVHSLESDLAYQVADYDIEGAVAKAFNLGRINTLNKNTLENIINIFKKRNIPIIVTLEENQVEKFLNDNFSHFSTPAKDAKLISKTDNSNTSFDIVKEEYGQVLDFKKALIDLKNNLSNLDNSKIPLAVNASYPEILVADCLNINAKANRLLNRLPFTLRHQNNEWLMDKNRVLPWLTLKKINNEIAVGLDLATTTDYLEKTIAPKINIEPIDPKFEVTDGKVKEFQIAREGTILDASASADLLEKTLLFASSTDVELIVTSKKSPFNADSINEFGINEIIGTGHSNFSGSPKNRRHNIAVGAATVNGTLITPGEEFSLLKTLGNIDKAAGYLPELVIKDNKTVPEYGGGLCQIGTTVFRGTIESGLPVTMRRNHSYRVSYYEPAGTDATIYDPWPDYRFVNDTKNHILIQSRIDGDNLYFDFWGTPDGRVATHTYPTIYKIVKPGPTKIIETVDLKPGEKKCTEHAHNGADAYFDYEIIYSKDNPPADIKDKTEITDEDYIKKTRFKSHYVPWQEVCLVGMEKKTGTSTEEKLITN</sequence>
<organism evidence="3 4">
    <name type="scientific">Candidatus Falkowbacteria bacterium GW2011_GWE1_38_31</name>
    <dbReference type="NCBI Taxonomy" id="1618638"/>
    <lineage>
        <taxon>Bacteria</taxon>
        <taxon>Candidatus Falkowiibacteriota</taxon>
    </lineage>
</organism>
<dbReference type="Pfam" id="PF12229">
    <property type="entry name" value="PG_binding_4"/>
    <property type="match status" value="1"/>
</dbReference>
<dbReference type="PANTHER" id="PTHR35788">
    <property type="entry name" value="EXPORTED PROTEIN-RELATED"/>
    <property type="match status" value="1"/>
</dbReference>
<evidence type="ECO:0000313" key="4">
    <source>
        <dbReference type="Proteomes" id="UP000034022"/>
    </source>
</evidence>
<dbReference type="InterPro" id="IPR007391">
    <property type="entry name" value="Vancomycin_resist_VanW"/>
</dbReference>
<evidence type="ECO:0000313" key="3">
    <source>
        <dbReference type="EMBL" id="KKQ70183.1"/>
    </source>
</evidence>